<dbReference type="Pfam" id="PF04122">
    <property type="entry name" value="CW_binding_2"/>
    <property type="match status" value="3"/>
</dbReference>
<sequence length="383" mass="38820">MKRTFAVAAAATALATACAAIPAQAADDDPFDKVAPRQAPSQLSERLGSEAGTSAGTAVYRLAGDTRITTAIAASQDRWGDFGTEFAAGAVVLSRSDAYADALGGSALAGAAQAPLLLTPGASLAPEVEAEIVRLLGPAESAGPVYVLGGPTAVSTQVTDRLGTGSDTIEGLGYQVVRLQGLDRFETSVAIAKQTAALIPDGVPQLVFATTGRNFPDGLTAGATAGGYWSTLVLTRDTSVPPSVATYVNEMRGLDIPLFTVGGQAAAAFTGDYELVGTDRYHTARKVANLFWGDPATRGGEPIIVGLATGVNWPDALSGGAHVAGGGPLLLTQTDSIPTATATAVSTMVSAVDTNPIEWGVVFGGQVAVTDKVVGEFDALLNQ</sequence>
<accession>A0ABT5GEB7</accession>
<dbReference type="PANTHER" id="PTHR30032:SF8">
    <property type="entry name" value="GERMINATION-SPECIFIC N-ACETYLMURAMOYL-L-ALANINE AMIDASE"/>
    <property type="match status" value="1"/>
</dbReference>
<gene>
    <name evidence="3" type="ORF">OO014_04920</name>
</gene>
<evidence type="ECO:0000256" key="2">
    <source>
        <dbReference type="SAM" id="SignalP"/>
    </source>
</evidence>
<reference evidence="3 4" key="1">
    <citation type="submission" date="2022-11" db="EMBL/GenBank/DDBJ databases">
        <title>Anaerobic phenanthrene biodegradation by a DNRA strain PheN6.</title>
        <authorList>
            <person name="Zhang Z."/>
        </authorList>
    </citation>
    <scope>NUCLEOTIDE SEQUENCE [LARGE SCALE GENOMIC DNA]</scope>
    <source>
        <strain evidence="3 4">PheN6</strain>
    </source>
</reference>
<dbReference type="RefSeq" id="WP_272461165.1">
    <property type="nucleotide sequence ID" value="NZ_JAPFQL010000013.1"/>
</dbReference>
<evidence type="ECO:0000313" key="3">
    <source>
        <dbReference type="EMBL" id="MDC5696592.1"/>
    </source>
</evidence>
<dbReference type="PROSITE" id="PS51257">
    <property type="entry name" value="PROKAR_LIPOPROTEIN"/>
    <property type="match status" value="1"/>
</dbReference>
<name>A0ABT5GEB7_9MICO</name>
<dbReference type="Gene3D" id="3.40.50.12090">
    <property type="match status" value="1"/>
</dbReference>
<feature type="signal peptide" evidence="2">
    <location>
        <begin position="1"/>
        <end position="25"/>
    </location>
</feature>
<dbReference type="PANTHER" id="PTHR30032">
    <property type="entry name" value="N-ACETYLMURAMOYL-L-ALANINE AMIDASE-RELATED"/>
    <property type="match status" value="1"/>
</dbReference>
<proteinExistence type="predicted"/>
<dbReference type="InterPro" id="IPR007253">
    <property type="entry name" value="Cell_wall-bd_2"/>
</dbReference>
<evidence type="ECO:0000256" key="1">
    <source>
        <dbReference type="SAM" id="MobiDB-lite"/>
    </source>
</evidence>
<feature type="region of interest" description="Disordered" evidence="1">
    <location>
        <begin position="29"/>
        <end position="48"/>
    </location>
</feature>
<evidence type="ECO:0000313" key="4">
    <source>
        <dbReference type="Proteomes" id="UP001150259"/>
    </source>
</evidence>
<organism evidence="3 4">
    <name type="scientific">Intrasporangium calvum</name>
    <dbReference type="NCBI Taxonomy" id="53358"/>
    <lineage>
        <taxon>Bacteria</taxon>
        <taxon>Bacillati</taxon>
        <taxon>Actinomycetota</taxon>
        <taxon>Actinomycetes</taxon>
        <taxon>Micrococcales</taxon>
        <taxon>Intrasporangiaceae</taxon>
        <taxon>Intrasporangium</taxon>
    </lineage>
</organism>
<comment type="caution">
    <text evidence="3">The sequence shown here is derived from an EMBL/GenBank/DDBJ whole genome shotgun (WGS) entry which is preliminary data.</text>
</comment>
<dbReference type="Proteomes" id="UP001150259">
    <property type="component" value="Unassembled WGS sequence"/>
</dbReference>
<protein>
    <submittedName>
        <fullName evidence="3">Cell wall-binding repeat-containing protein</fullName>
    </submittedName>
</protein>
<dbReference type="EMBL" id="JAPFQL010000013">
    <property type="protein sequence ID" value="MDC5696592.1"/>
    <property type="molecule type" value="Genomic_DNA"/>
</dbReference>
<keyword evidence="2" id="KW-0732">Signal</keyword>
<dbReference type="InterPro" id="IPR051922">
    <property type="entry name" value="Bact_Sporulation_Assoc"/>
</dbReference>
<keyword evidence="4" id="KW-1185">Reference proteome</keyword>
<feature type="chain" id="PRO_5046743296" evidence="2">
    <location>
        <begin position="26"/>
        <end position="383"/>
    </location>
</feature>